<reference evidence="2 3" key="1">
    <citation type="submission" date="2017-06" db="EMBL/GenBank/DDBJ databases">
        <title>Comparative genomic analysis of Ambrosia Fusariam Clade fungi.</title>
        <authorList>
            <person name="Stajich J.E."/>
            <person name="Carrillo J."/>
            <person name="Kijimoto T."/>
            <person name="Eskalen A."/>
            <person name="O'Donnell K."/>
            <person name="Kasson M."/>
        </authorList>
    </citation>
    <scope>NUCLEOTIDE SEQUENCE [LARGE SCALE GENOMIC DNA]</scope>
    <source>
        <strain evidence="2 3">UCR1854</strain>
    </source>
</reference>
<feature type="region of interest" description="Disordered" evidence="1">
    <location>
        <begin position="58"/>
        <end position="80"/>
    </location>
</feature>
<evidence type="ECO:0000313" key="3">
    <source>
        <dbReference type="Proteomes" id="UP000287124"/>
    </source>
</evidence>
<dbReference type="Proteomes" id="UP000287124">
    <property type="component" value="Unassembled WGS sequence"/>
</dbReference>
<keyword evidence="3" id="KW-1185">Reference proteome</keyword>
<protein>
    <submittedName>
        <fullName evidence="2">Uncharacterized protein</fullName>
    </submittedName>
</protein>
<organism evidence="2 3">
    <name type="scientific">Fusarium euwallaceae</name>
    <dbReference type="NCBI Taxonomy" id="1147111"/>
    <lineage>
        <taxon>Eukaryota</taxon>
        <taxon>Fungi</taxon>
        <taxon>Dikarya</taxon>
        <taxon>Ascomycota</taxon>
        <taxon>Pezizomycotina</taxon>
        <taxon>Sordariomycetes</taxon>
        <taxon>Hypocreomycetidae</taxon>
        <taxon>Hypocreales</taxon>
        <taxon>Nectriaceae</taxon>
        <taxon>Fusarium</taxon>
        <taxon>Fusarium solani species complex</taxon>
    </lineage>
</organism>
<dbReference type="AlphaFoldDB" id="A0A430KX73"/>
<sequence length="80" mass="8887">MSSLAQTIGGVWLDHPQSSWQLRVELTTYRTRGRPWTSTEDVPTALGEVVDDECDGMTYPSLAQKPRKNSPRGRAAKLKG</sequence>
<accession>A0A430KX73</accession>
<proteinExistence type="predicted"/>
<name>A0A430KX73_9HYPO</name>
<evidence type="ECO:0000313" key="2">
    <source>
        <dbReference type="EMBL" id="RTE68091.1"/>
    </source>
</evidence>
<dbReference type="EMBL" id="MIKF01001176">
    <property type="protein sequence ID" value="RTE68091.1"/>
    <property type="molecule type" value="Genomic_DNA"/>
</dbReference>
<comment type="caution">
    <text evidence="2">The sequence shown here is derived from an EMBL/GenBank/DDBJ whole genome shotgun (WGS) entry which is preliminary data.</text>
</comment>
<feature type="compositionally biased region" description="Basic residues" evidence="1">
    <location>
        <begin position="65"/>
        <end position="80"/>
    </location>
</feature>
<evidence type="ECO:0000256" key="1">
    <source>
        <dbReference type="SAM" id="MobiDB-lite"/>
    </source>
</evidence>
<gene>
    <name evidence="2" type="ORF">BHE90_017532</name>
</gene>